<feature type="domain" description="F-box" evidence="2">
    <location>
        <begin position="22"/>
        <end position="63"/>
    </location>
</feature>
<protein>
    <recommendedName>
        <fullName evidence="2">F-box domain-containing protein</fullName>
    </recommendedName>
</protein>
<evidence type="ECO:0000259" key="2">
    <source>
        <dbReference type="Pfam" id="PF00646"/>
    </source>
</evidence>
<comment type="caution">
    <text evidence="3">The sequence shown here is derived from an EMBL/GenBank/DDBJ whole genome shotgun (WGS) entry which is preliminary data.</text>
</comment>
<dbReference type="InterPro" id="IPR001810">
    <property type="entry name" value="F-box_dom"/>
</dbReference>
<proteinExistence type="predicted"/>
<reference evidence="3" key="1">
    <citation type="submission" date="2022-08" db="EMBL/GenBank/DDBJ databases">
        <authorList>
            <person name="Gutierrez-Valencia J."/>
        </authorList>
    </citation>
    <scope>NUCLEOTIDE SEQUENCE</scope>
</reference>
<evidence type="ECO:0000313" key="4">
    <source>
        <dbReference type="Proteomes" id="UP001154282"/>
    </source>
</evidence>
<organism evidence="3 4">
    <name type="scientific">Linum tenue</name>
    <dbReference type="NCBI Taxonomy" id="586396"/>
    <lineage>
        <taxon>Eukaryota</taxon>
        <taxon>Viridiplantae</taxon>
        <taxon>Streptophyta</taxon>
        <taxon>Embryophyta</taxon>
        <taxon>Tracheophyta</taxon>
        <taxon>Spermatophyta</taxon>
        <taxon>Magnoliopsida</taxon>
        <taxon>eudicotyledons</taxon>
        <taxon>Gunneridae</taxon>
        <taxon>Pentapetalae</taxon>
        <taxon>rosids</taxon>
        <taxon>fabids</taxon>
        <taxon>Malpighiales</taxon>
        <taxon>Linaceae</taxon>
        <taxon>Linum</taxon>
    </lineage>
</organism>
<dbReference type="SUPFAM" id="SSF81383">
    <property type="entry name" value="F-box domain"/>
    <property type="match status" value="1"/>
</dbReference>
<dbReference type="AlphaFoldDB" id="A0AAV0PBJ1"/>
<accession>A0AAV0PBJ1</accession>
<dbReference type="PANTHER" id="PTHR31639">
    <property type="entry name" value="F-BOX PROTEIN-LIKE"/>
    <property type="match status" value="1"/>
</dbReference>
<dbReference type="SUPFAM" id="SSF52047">
    <property type="entry name" value="RNI-like"/>
    <property type="match status" value="1"/>
</dbReference>
<evidence type="ECO:0000256" key="1">
    <source>
        <dbReference type="SAM" id="MobiDB-lite"/>
    </source>
</evidence>
<name>A0AAV0PBJ1_9ROSI</name>
<dbReference type="InterPro" id="IPR032675">
    <property type="entry name" value="LRR_dom_sf"/>
</dbReference>
<feature type="region of interest" description="Disordered" evidence="1">
    <location>
        <begin position="1"/>
        <end position="21"/>
    </location>
</feature>
<dbReference type="Gene3D" id="3.80.10.10">
    <property type="entry name" value="Ribonuclease Inhibitor"/>
    <property type="match status" value="1"/>
</dbReference>
<keyword evidence="4" id="KW-1185">Reference proteome</keyword>
<feature type="compositionally biased region" description="Low complexity" evidence="1">
    <location>
        <begin position="1"/>
        <end position="10"/>
    </location>
</feature>
<sequence>MVRSVRVRGSGSRGGEDGEDRISQLPEEIIHSILNRLESPAEAAGTSVLSRRWLQLWRRYPFFVFPPSKSKSNFRSFVASSSRKLQLPLPPWSSSDSDHSCCATIQDFSISLLEEDGFRKEDLDRLLSLIANRADGLLSPVKFVLHVKPYYPFYYSLQRFPNWSRTKSITLSGCDLAALAADHDNHINGLAYLGSLERLTLEYVNLGEQLLHRFLDNAPRLVSLSLDVVYGIDRLEVVSSPLLQSLRLRLCCIRSHNHSERMRRLRISSPKLEKLWIWSGLEELEIDAPDLVSLSWTVCPDDPVTKVNLVNLASTCRSEIRVCSPSITFSPRWLRASLSSAFSQLQRLNLVFDFFIYLANEKVWLDLTQAEYDSAPRAIDQMEFATAWYYVRCDDVAARFLELFFSICHPEFMSFNVCHGAHRRIAQVYAPFFCYYTCMREYCP</sequence>
<dbReference type="PANTHER" id="PTHR31639:SF42">
    <property type="entry name" value="OS02G0160200 PROTEIN"/>
    <property type="match status" value="1"/>
</dbReference>
<dbReference type="Pfam" id="PF00646">
    <property type="entry name" value="F-box"/>
    <property type="match status" value="1"/>
</dbReference>
<gene>
    <name evidence="3" type="ORF">LITE_LOCUS37780</name>
</gene>
<evidence type="ECO:0000313" key="3">
    <source>
        <dbReference type="EMBL" id="CAI0468374.1"/>
    </source>
</evidence>
<dbReference type="InterPro" id="IPR036047">
    <property type="entry name" value="F-box-like_dom_sf"/>
</dbReference>
<dbReference type="EMBL" id="CAMGYJ010000008">
    <property type="protein sequence ID" value="CAI0468374.1"/>
    <property type="molecule type" value="Genomic_DNA"/>
</dbReference>
<dbReference type="Proteomes" id="UP001154282">
    <property type="component" value="Unassembled WGS sequence"/>
</dbReference>